<organism evidence="2 3">
    <name type="scientific">Candidatus Wolfebacteria bacterium GW2011_GWC1_37_10</name>
    <dbReference type="NCBI Taxonomy" id="1619010"/>
    <lineage>
        <taxon>Bacteria</taxon>
        <taxon>Candidatus Wolfeibacteriota</taxon>
    </lineage>
</organism>
<gene>
    <name evidence="2" type="ORF">US36_C0003G0044</name>
</gene>
<reference evidence="2 3" key="1">
    <citation type="journal article" date="2015" name="Nature">
        <title>rRNA introns, odd ribosomes, and small enigmatic genomes across a large radiation of phyla.</title>
        <authorList>
            <person name="Brown C.T."/>
            <person name="Hug L.A."/>
            <person name="Thomas B.C."/>
            <person name="Sharon I."/>
            <person name="Castelle C.J."/>
            <person name="Singh A."/>
            <person name="Wilkins M.J."/>
            <person name="Williams K.H."/>
            <person name="Banfield J.F."/>
        </authorList>
    </citation>
    <scope>NUCLEOTIDE SEQUENCE [LARGE SCALE GENOMIC DNA]</scope>
</reference>
<accession>A0A0G0GAX7</accession>
<protein>
    <submittedName>
        <fullName evidence="2">Uncharacterized protein</fullName>
    </submittedName>
</protein>
<sequence length="339" mass="36759">MNMTRGWLSIALACAFGALIGTLTALEISTRFEYGSYLWSIGALIGGIAAYVAIDFRHFCAGVAHSYRRTVAWRPYGLWWKALAAMSGGTAMIYCSIVGVCGAAFAYVSDTPMSVAIGTLYAMLAASVFGALLGWPMTILNSSGANDAADREQRLRNIIELGWSFILYGNPISVALAAFRGLKWLTVRTPPAIAHAVPVTINAMRRAGHTIAQFVAGVFVYVHSQRRTICFIDATIGATIGYFFGSAIIGAIAGALLGIINYEIVSSNLYSAKEKLKIVSVRGGAAHFAPPHPSRASRGEEIRFELFLKYTAFYAIRKFRKKTKIAGNFHYLAGARERI</sequence>
<dbReference type="Proteomes" id="UP000034044">
    <property type="component" value="Unassembled WGS sequence"/>
</dbReference>
<dbReference type="AlphaFoldDB" id="A0A0G0GAX7"/>
<feature type="transmembrane region" description="Helical" evidence="1">
    <location>
        <begin position="236"/>
        <end position="260"/>
    </location>
</feature>
<comment type="caution">
    <text evidence="2">The sequence shown here is derived from an EMBL/GenBank/DDBJ whole genome shotgun (WGS) entry which is preliminary data.</text>
</comment>
<keyword evidence="1" id="KW-0472">Membrane</keyword>
<name>A0A0G0GAX7_9BACT</name>
<evidence type="ECO:0000256" key="1">
    <source>
        <dbReference type="SAM" id="Phobius"/>
    </source>
</evidence>
<keyword evidence="1" id="KW-0812">Transmembrane</keyword>
<feature type="transmembrane region" description="Helical" evidence="1">
    <location>
        <begin position="35"/>
        <end position="57"/>
    </location>
</feature>
<proteinExistence type="predicted"/>
<feature type="transmembrane region" description="Helical" evidence="1">
    <location>
        <begin position="161"/>
        <end position="182"/>
    </location>
</feature>
<dbReference type="EMBL" id="LBSR01000003">
    <property type="protein sequence ID" value="KKQ23210.1"/>
    <property type="molecule type" value="Genomic_DNA"/>
</dbReference>
<evidence type="ECO:0000313" key="2">
    <source>
        <dbReference type="EMBL" id="KKQ23210.1"/>
    </source>
</evidence>
<evidence type="ECO:0000313" key="3">
    <source>
        <dbReference type="Proteomes" id="UP000034044"/>
    </source>
</evidence>
<feature type="transmembrane region" description="Helical" evidence="1">
    <location>
        <begin position="78"/>
        <end position="108"/>
    </location>
</feature>
<feature type="transmembrane region" description="Helical" evidence="1">
    <location>
        <begin position="120"/>
        <end position="140"/>
    </location>
</feature>
<keyword evidence="1" id="KW-1133">Transmembrane helix</keyword>